<dbReference type="HAMAP" id="MF_00418">
    <property type="entry name" value="DapA"/>
    <property type="match status" value="1"/>
</dbReference>
<proteinExistence type="inferred from homology"/>
<dbReference type="PIRSF" id="PIRSF001365">
    <property type="entry name" value="DHDPS"/>
    <property type="match status" value="1"/>
</dbReference>
<gene>
    <name evidence="12" type="primary">dapA</name>
    <name evidence="16" type="ORF">UQ64_12555</name>
</gene>
<dbReference type="PANTHER" id="PTHR12128:SF66">
    <property type="entry name" value="4-HYDROXY-2-OXOGLUTARATE ALDOLASE, MITOCHONDRIAL"/>
    <property type="match status" value="1"/>
</dbReference>
<dbReference type="RefSeq" id="WP_060623125.1">
    <property type="nucleotide sequence ID" value="NZ_LCZJ02000018.1"/>
</dbReference>
<dbReference type="Proteomes" id="UP000054709">
    <property type="component" value="Unassembled WGS sequence"/>
</dbReference>
<comment type="function">
    <text evidence="1 12">Catalyzes the condensation of (S)-aspartate-beta-semialdehyde [(S)-ASA] and pyruvate to 4-hydroxy-tetrahydrodipicolinate (HTPA).</text>
</comment>
<dbReference type="Gene3D" id="3.20.20.70">
    <property type="entry name" value="Aldolase class I"/>
    <property type="match status" value="1"/>
</dbReference>
<evidence type="ECO:0000256" key="5">
    <source>
        <dbReference type="ARBA" id="ARBA00022490"/>
    </source>
</evidence>
<evidence type="ECO:0000256" key="14">
    <source>
        <dbReference type="PIRSR" id="PIRSR001365-1"/>
    </source>
</evidence>
<evidence type="ECO:0000256" key="9">
    <source>
        <dbReference type="ARBA" id="ARBA00023239"/>
    </source>
</evidence>
<feature type="active site" description="Schiff-base intermediate with substrate" evidence="12 14">
    <location>
        <position position="166"/>
    </location>
</feature>
<dbReference type="PROSITE" id="PS00665">
    <property type="entry name" value="DHDPS_1"/>
    <property type="match status" value="1"/>
</dbReference>
<protein>
    <recommendedName>
        <fullName evidence="4 12">4-hydroxy-tetrahydrodipicolinate synthase</fullName>
        <shortName evidence="12">HTPA synthase</shortName>
        <ecNumber evidence="4 12">4.3.3.7</ecNumber>
    </recommendedName>
</protein>
<comment type="similarity">
    <text evidence="3 12 13">Belongs to the DapA family.</text>
</comment>
<feature type="site" description="Part of a proton relay during catalysis" evidence="12">
    <location>
        <position position="113"/>
    </location>
</feature>
<evidence type="ECO:0000256" key="10">
    <source>
        <dbReference type="ARBA" id="ARBA00023270"/>
    </source>
</evidence>
<evidence type="ECO:0000256" key="1">
    <source>
        <dbReference type="ARBA" id="ARBA00003294"/>
    </source>
</evidence>
<dbReference type="GO" id="GO:0009089">
    <property type="term" value="P:lysine biosynthetic process via diaminopimelate"/>
    <property type="evidence" value="ECO:0007669"/>
    <property type="project" value="UniProtKB-UniRule"/>
</dbReference>
<feature type="active site" description="Proton donor/acceptor" evidence="12 14">
    <location>
        <position position="138"/>
    </location>
</feature>
<dbReference type="GO" id="GO:0005737">
    <property type="term" value="C:cytoplasm"/>
    <property type="evidence" value="ECO:0007669"/>
    <property type="project" value="UniProtKB-SubCell"/>
</dbReference>
<evidence type="ECO:0000256" key="7">
    <source>
        <dbReference type="ARBA" id="ARBA00022915"/>
    </source>
</evidence>
<evidence type="ECO:0000256" key="3">
    <source>
        <dbReference type="ARBA" id="ARBA00007592"/>
    </source>
</evidence>
<comment type="pathway">
    <text evidence="2 12">Amino-acid biosynthesis; L-lysine biosynthesis via DAP pathway; (S)-tetrahydrodipicolinate from L-aspartate: step 3/4.</text>
</comment>
<comment type="subunit">
    <text evidence="12">Homotetramer; dimer of dimers.</text>
</comment>
<organism evidence="16 17">
    <name type="scientific">Paenibacillus etheri</name>
    <dbReference type="NCBI Taxonomy" id="1306852"/>
    <lineage>
        <taxon>Bacteria</taxon>
        <taxon>Bacillati</taxon>
        <taxon>Bacillota</taxon>
        <taxon>Bacilli</taxon>
        <taxon>Bacillales</taxon>
        <taxon>Paenibacillaceae</taxon>
        <taxon>Paenibacillus</taxon>
    </lineage>
</organism>
<feature type="binding site" evidence="12 15">
    <location>
        <position position="50"/>
    </location>
    <ligand>
        <name>pyruvate</name>
        <dbReference type="ChEBI" id="CHEBI:15361"/>
    </ligand>
</feature>
<dbReference type="PANTHER" id="PTHR12128">
    <property type="entry name" value="DIHYDRODIPICOLINATE SYNTHASE"/>
    <property type="match status" value="1"/>
</dbReference>
<keyword evidence="17" id="KW-1185">Reference proteome</keyword>
<dbReference type="CDD" id="cd00950">
    <property type="entry name" value="DHDPS"/>
    <property type="match status" value="1"/>
</dbReference>
<dbReference type="GO" id="GO:0019877">
    <property type="term" value="P:diaminopimelate biosynthetic process"/>
    <property type="evidence" value="ECO:0007669"/>
    <property type="project" value="UniProtKB-UniRule"/>
</dbReference>
<evidence type="ECO:0000256" key="13">
    <source>
        <dbReference type="PIRNR" id="PIRNR001365"/>
    </source>
</evidence>
<keyword evidence="9 12" id="KW-0456">Lyase</keyword>
<evidence type="ECO:0000313" key="16">
    <source>
        <dbReference type="EMBL" id="KTD87626.1"/>
    </source>
</evidence>
<dbReference type="InterPro" id="IPR020624">
    <property type="entry name" value="Schiff_base-form_aldolases_CS"/>
</dbReference>
<dbReference type="PROSITE" id="PS00666">
    <property type="entry name" value="DHDPS_2"/>
    <property type="match status" value="1"/>
</dbReference>
<keyword evidence="7 12" id="KW-0220">Diaminopimelate biosynthesis</keyword>
<sequence length="298" mass="32156">MLTEQQIYGIYVPVVTPFNAAGEVDLDSYQRYVKNIINNSIQGLVVNGTTGESPTVTVNEMQLLVNTSRELLQSTSIPLVVGTGTNDTASTVARTEIAANLGADCALVVVPYYSRPSQEGIIAHFRKAAEVGIPIMAYDIPSRTGTAMTLDTARTILEMNNVVGLKDCSGSTKMVTELVRTGTKPVLGGDDSLFYEMLSCGASGGMLATANVYPAECIRIYEAFKSGQLDLAKENFEQLLPIIRLLFKESNPAPIKWMLSQNGLIHSDTLRLPMTSISTALQQELSSYVQDSSIEATA</sequence>
<evidence type="ECO:0000256" key="15">
    <source>
        <dbReference type="PIRSR" id="PIRSR001365-2"/>
    </source>
</evidence>
<accession>A0A0W1B233</accession>
<feature type="binding site" evidence="15">
    <location>
        <position position="206"/>
    </location>
    <ligand>
        <name>pyruvate</name>
        <dbReference type="ChEBI" id="CHEBI:15361"/>
    </ligand>
</feature>
<dbReference type="InterPro" id="IPR005263">
    <property type="entry name" value="DapA"/>
</dbReference>
<dbReference type="AlphaFoldDB" id="A0A0W1B233"/>
<evidence type="ECO:0000256" key="11">
    <source>
        <dbReference type="ARBA" id="ARBA00047836"/>
    </source>
</evidence>
<comment type="caution">
    <text evidence="12">Was originally thought to be a dihydrodipicolinate synthase (DHDPS), catalyzing the condensation of (S)-aspartate-beta-semialdehyde [(S)-ASA] and pyruvate to dihydrodipicolinate (DHDP). However, it was shown in E.coli that the product of the enzymatic reaction is not dihydrodipicolinate but in fact (4S)-4-hydroxy-2,3,4,5-tetrahydro-(2S)-dipicolinic acid (HTPA), and that the consecutive dehydration reaction leading to DHDP is not spontaneous but catalyzed by DapB.</text>
</comment>
<comment type="caution">
    <text evidence="16">The sequence shown here is derived from an EMBL/GenBank/DDBJ whole genome shotgun (WGS) entry which is preliminary data.</text>
</comment>
<dbReference type="EC" id="4.3.3.7" evidence="4 12"/>
<comment type="catalytic activity">
    <reaction evidence="11 12">
        <text>L-aspartate 4-semialdehyde + pyruvate = (2S,4S)-4-hydroxy-2,3,4,5-tetrahydrodipicolinate + H2O + H(+)</text>
        <dbReference type="Rhea" id="RHEA:34171"/>
        <dbReference type="ChEBI" id="CHEBI:15361"/>
        <dbReference type="ChEBI" id="CHEBI:15377"/>
        <dbReference type="ChEBI" id="CHEBI:15378"/>
        <dbReference type="ChEBI" id="CHEBI:67139"/>
        <dbReference type="ChEBI" id="CHEBI:537519"/>
        <dbReference type="EC" id="4.3.3.7"/>
    </reaction>
</comment>
<dbReference type="SUPFAM" id="SSF51569">
    <property type="entry name" value="Aldolase"/>
    <property type="match status" value="1"/>
</dbReference>
<reference evidence="16 17" key="1">
    <citation type="journal article" date="2015" name="Int. Biodeterior. Biodegradation">
        <title>Physiological and genetic screening methods for the isolation of methyl tert-butyl ether-degrading bacteria for bioremediation purposes.</title>
        <authorList>
            <person name="Guisado I.M."/>
            <person name="Purswani J."/>
            <person name="Gonzalez Lopez J."/>
            <person name="Pozo C."/>
        </authorList>
    </citation>
    <scope>NUCLEOTIDE SEQUENCE [LARGE SCALE GENOMIC DNA]</scope>
    <source>
        <strain evidence="16 17">SH7</strain>
    </source>
</reference>
<keyword evidence="10 12" id="KW-0704">Schiff base</keyword>
<dbReference type="GO" id="GO:0008840">
    <property type="term" value="F:4-hydroxy-tetrahydrodipicolinate synthase activity"/>
    <property type="evidence" value="ECO:0007669"/>
    <property type="project" value="UniProtKB-UniRule"/>
</dbReference>
<dbReference type="PRINTS" id="PR00146">
    <property type="entry name" value="DHPICSNTHASE"/>
</dbReference>
<evidence type="ECO:0000313" key="17">
    <source>
        <dbReference type="Proteomes" id="UP000054709"/>
    </source>
</evidence>
<dbReference type="NCBIfam" id="TIGR00674">
    <property type="entry name" value="dapA"/>
    <property type="match status" value="1"/>
</dbReference>
<feature type="site" description="Part of a proton relay during catalysis" evidence="12">
    <location>
        <position position="49"/>
    </location>
</feature>
<evidence type="ECO:0000256" key="2">
    <source>
        <dbReference type="ARBA" id="ARBA00005120"/>
    </source>
</evidence>
<name>A0A0W1B233_9BACL</name>
<evidence type="ECO:0000256" key="12">
    <source>
        <dbReference type="HAMAP-Rule" id="MF_00418"/>
    </source>
</evidence>
<dbReference type="InterPro" id="IPR002220">
    <property type="entry name" value="DapA-like"/>
</dbReference>
<keyword evidence="8 12" id="KW-0457">Lysine biosynthesis</keyword>
<dbReference type="EMBL" id="LCZJ02000018">
    <property type="protein sequence ID" value="KTD87626.1"/>
    <property type="molecule type" value="Genomic_DNA"/>
</dbReference>
<dbReference type="SMART" id="SM01130">
    <property type="entry name" value="DHDPS"/>
    <property type="match status" value="1"/>
</dbReference>
<comment type="caution">
    <text evidence="12">Lacks conserved residue(s) required for the propagation of feature annotation.</text>
</comment>
<evidence type="ECO:0000256" key="4">
    <source>
        <dbReference type="ARBA" id="ARBA00012086"/>
    </source>
</evidence>
<keyword evidence="6 12" id="KW-0028">Amino-acid biosynthesis</keyword>
<dbReference type="InterPro" id="IPR013785">
    <property type="entry name" value="Aldolase_TIM"/>
</dbReference>
<evidence type="ECO:0000256" key="8">
    <source>
        <dbReference type="ARBA" id="ARBA00023154"/>
    </source>
</evidence>
<dbReference type="OrthoDB" id="9782828at2"/>
<keyword evidence="5 12" id="KW-0963">Cytoplasm</keyword>
<dbReference type="InterPro" id="IPR020625">
    <property type="entry name" value="Schiff_base-form_aldolases_AS"/>
</dbReference>
<dbReference type="Pfam" id="PF00701">
    <property type="entry name" value="DHDPS"/>
    <property type="match status" value="1"/>
</dbReference>
<comment type="subcellular location">
    <subcellularLocation>
        <location evidence="12">Cytoplasm</location>
    </subcellularLocation>
</comment>
<evidence type="ECO:0000256" key="6">
    <source>
        <dbReference type="ARBA" id="ARBA00022605"/>
    </source>
</evidence>
<dbReference type="UniPathway" id="UPA00034">
    <property type="reaction ID" value="UER00017"/>
</dbReference>